<proteinExistence type="predicted"/>
<reference evidence="3 4" key="1">
    <citation type="journal article" date="2020" name="Microorganisms">
        <title>Osmotic Adaptation and Compatible Solute Biosynthesis of Phototrophic Bacteria as Revealed from Genome Analyses.</title>
        <authorList>
            <person name="Imhoff J.F."/>
            <person name="Rahn T."/>
            <person name="Kunzel S."/>
            <person name="Keller A."/>
            <person name="Neulinger S.C."/>
        </authorList>
    </citation>
    <scope>NUCLEOTIDE SEQUENCE [LARGE SCALE GENOMIC DNA]</scope>
    <source>
        <strain evidence="3 4">DSM 25653</strain>
    </source>
</reference>
<dbReference type="EMBL" id="NRRY01000025">
    <property type="protein sequence ID" value="MBK1619758.1"/>
    <property type="molecule type" value="Genomic_DNA"/>
</dbReference>
<dbReference type="PROSITE" id="PS51257">
    <property type="entry name" value="PROKAR_LIPOPROTEIN"/>
    <property type="match status" value="1"/>
</dbReference>
<accession>A0A9X0WB99</accession>
<comment type="caution">
    <text evidence="3">The sequence shown here is derived from an EMBL/GenBank/DDBJ whole genome shotgun (WGS) entry which is preliminary data.</text>
</comment>
<evidence type="ECO:0000313" key="4">
    <source>
        <dbReference type="Proteomes" id="UP001138768"/>
    </source>
</evidence>
<dbReference type="AlphaFoldDB" id="A0A9X0WB99"/>
<protein>
    <recommendedName>
        <fullName evidence="5">Tetratricopeptide repeat protein</fullName>
    </recommendedName>
</protein>
<gene>
    <name evidence="3" type="ORF">CKO42_15170</name>
</gene>
<evidence type="ECO:0008006" key="5">
    <source>
        <dbReference type="Google" id="ProtNLM"/>
    </source>
</evidence>
<name>A0A9X0WB99_9GAMM</name>
<evidence type="ECO:0000313" key="3">
    <source>
        <dbReference type="EMBL" id="MBK1619758.1"/>
    </source>
</evidence>
<dbReference type="Proteomes" id="UP001138768">
    <property type="component" value="Unassembled WGS sequence"/>
</dbReference>
<feature type="compositionally biased region" description="Polar residues" evidence="1">
    <location>
        <begin position="135"/>
        <end position="154"/>
    </location>
</feature>
<evidence type="ECO:0000256" key="1">
    <source>
        <dbReference type="SAM" id="MobiDB-lite"/>
    </source>
</evidence>
<keyword evidence="2" id="KW-0732">Signal</keyword>
<sequence length="154" mass="16676">MTATTLRRRPSRFGLLGLLSALLLASCAEDPMGPENRFALIAFGQCSYAQALMLADQAIAKGNADNVERGLMLKAAILRDRGDPEAAEALYPEIDAAWQAAKEKPLSESRRQRDIQMFIDIAHAERHAKGLDPSCQGNPDSSLGTIEHSASANR</sequence>
<evidence type="ECO:0000256" key="2">
    <source>
        <dbReference type="SAM" id="SignalP"/>
    </source>
</evidence>
<dbReference type="RefSeq" id="WP_200245721.1">
    <property type="nucleotide sequence ID" value="NZ_NRRY01000025.1"/>
</dbReference>
<feature type="chain" id="PRO_5040972856" description="Tetratricopeptide repeat protein" evidence="2">
    <location>
        <begin position="26"/>
        <end position="154"/>
    </location>
</feature>
<feature type="region of interest" description="Disordered" evidence="1">
    <location>
        <begin position="129"/>
        <end position="154"/>
    </location>
</feature>
<feature type="signal peptide" evidence="2">
    <location>
        <begin position="1"/>
        <end position="25"/>
    </location>
</feature>
<organism evidence="3 4">
    <name type="scientific">Lamprobacter modestohalophilus</name>
    <dbReference type="NCBI Taxonomy" id="1064514"/>
    <lineage>
        <taxon>Bacteria</taxon>
        <taxon>Pseudomonadati</taxon>
        <taxon>Pseudomonadota</taxon>
        <taxon>Gammaproteobacteria</taxon>
        <taxon>Chromatiales</taxon>
        <taxon>Chromatiaceae</taxon>
        <taxon>Lamprobacter</taxon>
    </lineage>
</organism>
<keyword evidence="4" id="KW-1185">Reference proteome</keyword>